<sequence>MLDLTKLQIDIFAETSITHAEIKTHLPHARLHTSAKTGDILRVIPESNIIILIDGNFDFTNSVWHKEILCALEKGITVIGASSMGALRAAELDVFGMIGFGFAYECYKNNITDDDSEVAINYYRLGDEMIQTIPSINIRATCDALIDNKLCTQQAARELFNSAHNIFYKRRTWQALQSTLTTDAFNLLKTHYVNAKYNDAYQCITQLADIINKAKTQEIKSFTTPSTIPLNKLKQDTFCSGEFAALLFVLQKMQKIQEMQDKDHLKDSDLKVSHEAQELSKLTHWSINICEFALCQLKHTGIALTDLGFMRSLNIIRLNLDLNDGEVFKQWCMDKKLDMSLVETTFRNLLLIKRLANAYACEHQLNYGF</sequence>
<dbReference type="EMBL" id="BMJS01000058">
    <property type="protein sequence ID" value="GGG07786.1"/>
    <property type="molecule type" value="Genomic_DNA"/>
</dbReference>
<evidence type="ECO:0000259" key="1">
    <source>
        <dbReference type="Pfam" id="PF07812"/>
    </source>
</evidence>
<dbReference type="AlphaFoldDB" id="A0A8J2Z6Y9"/>
<gene>
    <name evidence="2" type="ORF">GCM10010995_26680</name>
</gene>
<keyword evidence="3" id="KW-1185">Reference proteome</keyword>
<accession>A0A8J2Z6Y9</accession>
<protein>
    <recommendedName>
        <fullName evidence="1">TfuA-like core domain-containing protein</fullName>
    </recommendedName>
</protein>
<organism evidence="2 3">
    <name type="scientific">Cysteiniphilum litorale</name>
    <dbReference type="NCBI Taxonomy" id="2056700"/>
    <lineage>
        <taxon>Bacteria</taxon>
        <taxon>Pseudomonadati</taxon>
        <taxon>Pseudomonadota</taxon>
        <taxon>Gammaproteobacteria</taxon>
        <taxon>Thiotrichales</taxon>
        <taxon>Fastidiosibacteraceae</taxon>
        <taxon>Cysteiniphilum</taxon>
    </lineage>
</organism>
<dbReference type="Pfam" id="PF07812">
    <property type="entry name" value="TfuA"/>
    <property type="match status" value="1"/>
</dbReference>
<reference evidence="2" key="1">
    <citation type="journal article" date="2014" name="Int. J. Syst. Evol. Microbiol.">
        <title>Complete genome sequence of Corynebacterium casei LMG S-19264T (=DSM 44701T), isolated from a smear-ripened cheese.</title>
        <authorList>
            <consortium name="US DOE Joint Genome Institute (JGI-PGF)"/>
            <person name="Walter F."/>
            <person name="Albersmeier A."/>
            <person name="Kalinowski J."/>
            <person name="Ruckert C."/>
        </authorList>
    </citation>
    <scope>NUCLEOTIDE SEQUENCE</scope>
    <source>
        <strain evidence="2">CGMCC 1.15758</strain>
    </source>
</reference>
<comment type="caution">
    <text evidence="2">The sequence shown here is derived from an EMBL/GenBank/DDBJ whole genome shotgun (WGS) entry which is preliminary data.</text>
</comment>
<feature type="domain" description="TfuA-like core" evidence="1">
    <location>
        <begin position="54"/>
        <end position="172"/>
    </location>
</feature>
<proteinExistence type="predicted"/>
<dbReference type="InterPro" id="IPR012924">
    <property type="entry name" value="TfuA_core"/>
</dbReference>
<evidence type="ECO:0000313" key="2">
    <source>
        <dbReference type="EMBL" id="GGG07786.1"/>
    </source>
</evidence>
<reference evidence="2" key="2">
    <citation type="submission" date="2020-09" db="EMBL/GenBank/DDBJ databases">
        <authorList>
            <person name="Sun Q."/>
            <person name="Zhou Y."/>
        </authorList>
    </citation>
    <scope>NUCLEOTIDE SEQUENCE</scope>
    <source>
        <strain evidence="2">CGMCC 1.15758</strain>
    </source>
</reference>
<evidence type="ECO:0000313" key="3">
    <source>
        <dbReference type="Proteomes" id="UP000636949"/>
    </source>
</evidence>
<dbReference type="Proteomes" id="UP000636949">
    <property type="component" value="Unassembled WGS sequence"/>
</dbReference>
<name>A0A8J2Z6Y9_9GAMM</name>
<dbReference type="OrthoDB" id="118811at2"/>
<dbReference type="RefSeq" id="WP_117003919.1">
    <property type="nucleotide sequence ID" value="NZ_BMJS01000058.1"/>
</dbReference>